<comment type="catalytic activity">
    <reaction evidence="9">
        <text>(2R)-3-phosphoglycerate + UDP-alpha-D-glucose = (2R)-2-O-(alpha-D-glucopyranosyl)-3-phospho-glycerate + UDP + H(+)</text>
        <dbReference type="Rhea" id="RHEA:31319"/>
        <dbReference type="ChEBI" id="CHEBI:15378"/>
        <dbReference type="ChEBI" id="CHEBI:58223"/>
        <dbReference type="ChEBI" id="CHEBI:58272"/>
        <dbReference type="ChEBI" id="CHEBI:58885"/>
        <dbReference type="ChEBI" id="CHEBI:62600"/>
        <dbReference type="EC" id="2.4.1.266"/>
    </reaction>
    <physiologicalReaction direction="left-to-right" evidence="9">
        <dbReference type="Rhea" id="RHEA:31320"/>
    </physiologicalReaction>
</comment>
<evidence type="ECO:0000313" key="13">
    <source>
        <dbReference type="Proteomes" id="UP000470404"/>
    </source>
</evidence>
<evidence type="ECO:0000313" key="12">
    <source>
        <dbReference type="EMBL" id="NEC62183.1"/>
    </source>
</evidence>
<evidence type="ECO:0000256" key="10">
    <source>
        <dbReference type="ARBA" id="ARBA00048997"/>
    </source>
</evidence>
<keyword evidence="5" id="KW-0808">Transferase</keyword>
<dbReference type="CDD" id="cd04179">
    <property type="entry name" value="DPM_DPG-synthase_like"/>
    <property type="match status" value="1"/>
</dbReference>
<dbReference type="InterPro" id="IPR050256">
    <property type="entry name" value="Glycosyltransferase_2"/>
</dbReference>
<name>A0ABX0C4Z1_9PSEU</name>
<dbReference type="SUPFAM" id="SSF53448">
    <property type="entry name" value="Nucleotide-diphospho-sugar transferases"/>
    <property type="match status" value="1"/>
</dbReference>
<dbReference type="InterPro" id="IPR029044">
    <property type="entry name" value="Nucleotide-diphossugar_trans"/>
</dbReference>
<sequence length="284" mass="31489">MIRAEELTRLSVVIPAYNEESSISQAVRAAQNGIDSLGIDGEVIVSASGCTDRTAEVAKTAGASVVLAQRGKGEAITTGVASSTGDVICLMDADLEYYGETPLVEVLTEPVLRGIADATIANLYWRPIYPDHWLNGLFAPLAGLLFPEMLPKVGSTPWSGQRAATRKLWPETLPTGFTSDLAITLHWNEHASLLRPVLTDDWFNPIRPKPELLEQDFNLLVGRAIQDGRVGAEFQEKITPWFRMVHSLTNDYDENHPDPMEYQRKLFERSHSELMRAMIETPTN</sequence>
<dbReference type="Pfam" id="PF00535">
    <property type="entry name" value="Glycos_transf_2"/>
    <property type="match status" value="1"/>
</dbReference>
<dbReference type="Gene3D" id="3.90.550.10">
    <property type="entry name" value="Spore Coat Polysaccharide Biosynthesis Protein SpsA, Chain A"/>
    <property type="match status" value="1"/>
</dbReference>
<evidence type="ECO:0000256" key="5">
    <source>
        <dbReference type="ARBA" id="ARBA00022679"/>
    </source>
</evidence>
<evidence type="ECO:0000259" key="11">
    <source>
        <dbReference type="Pfam" id="PF00535"/>
    </source>
</evidence>
<evidence type="ECO:0000256" key="6">
    <source>
        <dbReference type="ARBA" id="ARBA00022842"/>
    </source>
</evidence>
<organism evidence="12 13">
    <name type="scientific">Amycolatopsis rubida</name>
    <dbReference type="NCBI Taxonomy" id="112413"/>
    <lineage>
        <taxon>Bacteria</taxon>
        <taxon>Bacillati</taxon>
        <taxon>Actinomycetota</taxon>
        <taxon>Actinomycetes</taxon>
        <taxon>Pseudonocardiales</taxon>
        <taxon>Pseudonocardiaceae</taxon>
        <taxon>Amycolatopsis</taxon>
    </lineage>
</organism>
<keyword evidence="13" id="KW-1185">Reference proteome</keyword>
<protein>
    <recommendedName>
        <fullName evidence="8">Glucosyl-3-phosphoglycerate synthase</fullName>
        <ecNumber evidence="7">2.4.1.266</ecNumber>
    </recommendedName>
</protein>
<dbReference type="PANTHER" id="PTHR48090">
    <property type="entry name" value="UNDECAPRENYL-PHOSPHATE 4-DEOXY-4-FORMAMIDO-L-ARABINOSE TRANSFERASE-RELATED"/>
    <property type="match status" value="1"/>
</dbReference>
<gene>
    <name evidence="12" type="ORF">G3I59_42940</name>
</gene>
<dbReference type="EC" id="2.4.1.266" evidence="7"/>
<evidence type="ECO:0000256" key="8">
    <source>
        <dbReference type="ARBA" id="ARBA00040894"/>
    </source>
</evidence>
<proteinExistence type="inferred from homology"/>
<dbReference type="Proteomes" id="UP000470404">
    <property type="component" value="Unassembled WGS sequence"/>
</dbReference>
<dbReference type="InterPro" id="IPR001173">
    <property type="entry name" value="Glyco_trans_2-like"/>
</dbReference>
<comment type="caution">
    <text evidence="12">The sequence shown here is derived from an EMBL/GenBank/DDBJ whole genome shotgun (WGS) entry which is preliminary data.</text>
</comment>
<dbReference type="PANTHER" id="PTHR48090:SF10">
    <property type="entry name" value="GLUCOSYL-3-PHOSPHOGLYCERATE SYNTHASE"/>
    <property type="match status" value="1"/>
</dbReference>
<evidence type="ECO:0000256" key="4">
    <source>
        <dbReference type="ARBA" id="ARBA00022676"/>
    </source>
</evidence>
<accession>A0ABX0C4Z1</accession>
<keyword evidence="6" id="KW-0460">Magnesium</keyword>
<feature type="domain" description="Glycosyltransferase 2-like" evidence="11">
    <location>
        <begin position="11"/>
        <end position="133"/>
    </location>
</feature>
<evidence type="ECO:0000256" key="7">
    <source>
        <dbReference type="ARBA" id="ARBA00039022"/>
    </source>
</evidence>
<evidence type="ECO:0000256" key="3">
    <source>
        <dbReference type="ARBA" id="ARBA00006739"/>
    </source>
</evidence>
<reference evidence="12 13" key="1">
    <citation type="submission" date="2020-01" db="EMBL/GenBank/DDBJ databases">
        <title>Insect and environment-associated Actinomycetes.</title>
        <authorList>
            <person name="Currrie C."/>
            <person name="Chevrette M."/>
            <person name="Carlson C."/>
            <person name="Stubbendieck R."/>
            <person name="Wendt-Pienkowski E."/>
        </authorList>
    </citation>
    <scope>NUCLEOTIDE SEQUENCE [LARGE SCALE GENOMIC DNA]</scope>
    <source>
        <strain evidence="12 13">SID8386</strain>
    </source>
</reference>
<evidence type="ECO:0000256" key="2">
    <source>
        <dbReference type="ARBA" id="ARBA00001946"/>
    </source>
</evidence>
<evidence type="ECO:0000256" key="9">
    <source>
        <dbReference type="ARBA" id="ARBA00048689"/>
    </source>
</evidence>
<keyword evidence="4" id="KW-0328">Glycosyltransferase</keyword>
<comment type="catalytic activity">
    <reaction evidence="10">
        <text>an NDP-alpha-D-glucose + (2R)-3-phosphoglycerate = (2R)-2-O-(alpha-D-glucopyranosyl)-3-phospho-glycerate + a ribonucleoside 5'-diphosphate + H(+)</text>
        <dbReference type="Rhea" id="RHEA:47244"/>
        <dbReference type="ChEBI" id="CHEBI:15378"/>
        <dbReference type="ChEBI" id="CHEBI:57930"/>
        <dbReference type="ChEBI" id="CHEBI:58272"/>
        <dbReference type="ChEBI" id="CHEBI:62600"/>
        <dbReference type="ChEBI" id="CHEBI:76533"/>
        <dbReference type="EC" id="2.4.1.266"/>
    </reaction>
    <physiologicalReaction direction="left-to-right" evidence="10">
        <dbReference type="Rhea" id="RHEA:47245"/>
    </physiologicalReaction>
</comment>
<evidence type="ECO:0000256" key="1">
    <source>
        <dbReference type="ARBA" id="ARBA00001936"/>
    </source>
</evidence>
<comment type="cofactor">
    <cofactor evidence="1">
        <name>Mn(2+)</name>
        <dbReference type="ChEBI" id="CHEBI:29035"/>
    </cofactor>
</comment>
<comment type="similarity">
    <text evidence="3">Belongs to the glycosyltransferase 2 family.</text>
</comment>
<dbReference type="EMBL" id="JAAGNC010000207">
    <property type="protein sequence ID" value="NEC62183.1"/>
    <property type="molecule type" value="Genomic_DNA"/>
</dbReference>
<comment type="cofactor">
    <cofactor evidence="2">
        <name>Mg(2+)</name>
        <dbReference type="ChEBI" id="CHEBI:18420"/>
    </cofactor>
</comment>